<accession>A0A4Q8AGR5</accession>
<dbReference type="GO" id="GO:0005975">
    <property type="term" value="P:carbohydrate metabolic process"/>
    <property type="evidence" value="ECO:0007669"/>
    <property type="project" value="InterPro"/>
</dbReference>
<reference evidence="8 9" key="1">
    <citation type="submission" date="2019-02" db="EMBL/GenBank/DDBJ databases">
        <title>Sequencing the genomes of 1000 actinobacteria strains.</title>
        <authorList>
            <person name="Klenk H.-P."/>
        </authorList>
    </citation>
    <scope>NUCLEOTIDE SEQUENCE [LARGE SCALE GENOMIC DNA]</scope>
    <source>
        <strain evidence="8 9">DSM 17364</strain>
    </source>
</reference>
<feature type="domain" description="Glycosyl hydrolase family 32 N-terminal" evidence="6">
    <location>
        <begin position="25"/>
        <end position="339"/>
    </location>
</feature>
<dbReference type="Pfam" id="PF00251">
    <property type="entry name" value="Glyco_hydro_32N"/>
    <property type="match status" value="1"/>
</dbReference>
<evidence type="ECO:0000313" key="8">
    <source>
        <dbReference type="EMBL" id="RZU63562.1"/>
    </source>
</evidence>
<dbReference type="EC" id="3.2.1.26" evidence="2"/>
<dbReference type="Gene3D" id="2.60.120.560">
    <property type="entry name" value="Exo-inulinase, domain 1"/>
    <property type="match status" value="1"/>
</dbReference>
<dbReference type="PANTHER" id="PTHR43101">
    <property type="entry name" value="BETA-FRUCTOSIDASE"/>
    <property type="match status" value="1"/>
</dbReference>
<sequence>MNPAAAPAADMIEAAHADLLRPAYHFTAPAGWLNDPNGVSQVDGTYHLFYQYNPDGPFHDRIHWGHAVSEDLVRWRDRPIALAPGTGPDREGCWSGVLVDDDGTPTIIYSGRADGRELPCLATGSPDLDAWTPRTEPIIDAPPADHEITEFRDHCVWREGGRWRQLVGSGIAGAGGTAFLYESEDLRSWTELGPLAVGEAGEERLDDPDWTGTMWECVDFFRMSRGADGATAAPDGTSDDEHVLIFSAWHEGHTLHPLVAIGSYDGRRFAIERVQRLDLGGRHAYAPQTFRDASGRRILWSWMQEGRDDAATAAAGWSGAMTVPRRLWLDASGTLRSEPVAEVAQLRGVQLLPGPSGTGSALNGAASPAVTALSGTALDVEFTADIAAGGGVDVELFATADGAERTVLELHRDDDGLRVRLDRSGSTLAAGCDPSPHAGVVPGAGADTRVRILLDRSSVEVFVDGVALTTRVYPTRPDADRIHFATLGDARIGSARAWAMDGTEEPGRVLHP</sequence>
<name>A0A4Q8AGR5_9MICC</name>
<evidence type="ECO:0000256" key="4">
    <source>
        <dbReference type="ARBA" id="ARBA00023295"/>
    </source>
</evidence>
<keyword evidence="3 5" id="KW-0378">Hydrolase</keyword>
<dbReference type="Gene3D" id="2.115.10.20">
    <property type="entry name" value="Glycosyl hydrolase domain, family 43"/>
    <property type="match status" value="1"/>
</dbReference>
<dbReference type="PANTHER" id="PTHR43101:SF1">
    <property type="entry name" value="BETA-FRUCTOSIDASE"/>
    <property type="match status" value="1"/>
</dbReference>
<dbReference type="EMBL" id="SHLA01000001">
    <property type="protein sequence ID" value="RZU63562.1"/>
    <property type="molecule type" value="Genomic_DNA"/>
</dbReference>
<dbReference type="InterPro" id="IPR013148">
    <property type="entry name" value="Glyco_hydro_32_N"/>
</dbReference>
<evidence type="ECO:0000259" key="7">
    <source>
        <dbReference type="Pfam" id="PF08244"/>
    </source>
</evidence>
<proteinExistence type="inferred from homology"/>
<dbReference type="InterPro" id="IPR013189">
    <property type="entry name" value="Glyco_hydro_32_C"/>
</dbReference>
<comment type="similarity">
    <text evidence="1 5">Belongs to the glycosyl hydrolase 32 family.</text>
</comment>
<dbReference type="InterPro" id="IPR013320">
    <property type="entry name" value="ConA-like_dom_sf"/>
</dbReference>
<dbReference type="OrthoDB" id="9776657at2"/>
<evidence type="ECO:0000256" key="2">
    <source>
        <dbReference type="ARBA" id="ARBA00012758"/>
    </source>
</evidence>
<evidence type="ECO:0000313" key="9">
    <source>
        <dbReference type="Proteomes" id="UP000292685"/>
    </source>
</evidence>
<evidence type="ECO:0000256" key="5">
    <source>
        <dbReference type="RuleBase" id="RU362110"/>
    </source>
</evidence>
<dbReference type="SMART" id="SM00640">
    <property type="entry name" value="Glyco_32"/>
    <property type="match status" value="1"/>
</dbReference>
<dbReference type="InterPro" id="IPR051214">
    <property type="entry name" value="GH32_Enzymes"/>
</dbReference>
<comment type="caution">
    <text evidence="8">The sequence shown here is derived from an EMBL/GenBank/DDBJ whole genome shotgun (WGS) entry which is preliminary data.</text>
</comment>
<dbReference type="GO" id="GO:0004564">
    <property type="term" value="F:beta-fructofuranosidase activity"/>
    <property type="evidence" value="ECO:0007669"/>
    <property type="project" value="UniProtKB-EC"/>
</dbReference>
<gene>
    <name evidence="8" type="ORF">EV380_3183</name>
</gene>
<protein>
    <recommendedName>
        <fullName evidence="2">beta-fructofuranosidase</fullName>
        <ecNumber evidence="2">3.2.1.26</ecNumber>
    </recommendedName>
</protein>
<evidence type="ECO:0000256" key="1">
    <source>
        <dbReference type="ARBA" id="ARBA00009902"/>
    </source>
</evidence>
<feature type="domain" description="Glycosyl hydrolase family 32 C-terminal" evidence="7">
    <location>
        <begin position="367"/>
        <end position="498"/>
    </location>
</feature>
<dbReference type="SUPFAM" id="SSF75005">
    <property type="entry name" value="Arabinanase/levansucrase/invertase"/>
    <property type="match status" value="1"/>
</dbReference>
<dbReference type="InterPro" id="IPR023296">
    <property type="entry name" value="Glyco_hydro_beta-prop_sf"/>
</dbReference>
<dbReference type="Proteomes" id="UP000292685">
    <property type="component" value="Unassembled WGS sequence"/>
</dbReference>
<keyword evidence="9" id="KW-1185">Reference proteome</keyword>
<dbReference type="InterPro" id="IPR001362">
    <property type="entry name" value="Glyco_hydro_32"/>
</dbReference>
<keyword evidence="4 5" id="KW-0326">Glycosidase</keyword>
<evidence type="ECO:0000256" key="3">
    <source>
        <dbReference type="ARBA" id="ARBA00022801"/>
    </source>
</evidence>
<dbReference type="SUPFAM" id="SSF49899">
    <property type="entry name" value="Concanavalin A-like lectins/glucanases"/>
    <property type="match status" value="1"/>
</dbReference>
<dbReference type="AlphaFoldDB" id="A0A4Q8AGR5"/>
<organism evidence="8 9">
    <name type="scientific">Zhihengliuella halotolerans</name>
    <dbReference type="NCBI Taxonomy" id="370736"/>
    <lineage>
        <taxon>Bacteria</taxon>
        <taxon>Bacillati</taxon>
        <taxon>Actinomycetota</taxon>
        <taxon>Actinomycetes</taxon>
        <taxon>Micrococcales</taxon>
        <taxon>Micrococcaceae</taxon>
        <taxon>Zhihengliuella</taxon>
    </lineage>
</organism>
<evidence type="ECO:0000259" key="6">
    <source>
        <dbReference type="Pfam" id="PF00251"/>
    </source>
</evidence>
<dbReference type="RefSeq" id="WP_130451909.1">
    <property type="nucleotide sequence ID" value="NZ_SHLA01000001.1"/>
</dbReference>
<dbReference type="Pfam" id="PF08244">
    <property type="entry name" value="Glyco_hydro_32C"/>
    <property type="match status" value="1"/>
</dbReference>
<dbReference type="CDD" id="cd08996">
    <property type="entry name" value="GH32_FFase"/>
    <property type="match status" value="1"/>
</dbReference>